<name>A0A8X6IYU1_9ARAC</name>
<comment type="caution">
    <text evidence="1">The sequence shown here is derived from an EMBL/GenBank/DDBJ whole genome shotgun (WGS) entry which is preliminary data.</text>
</comment>
<dbReference type="AlphaFoldDB" id="A0A8X6IYU1"/>
<organism evidence="1 2">
    <name type="scientific">Trichonephila inaurata madagascariensis</name>
    <dbReference type="NCBI Taxonomy" id="2747483"/>
    <lineage>
        <taxon>Eukaryota</taxon>
        <taxon>Metazoa</taxon>
        <taxon>Ecdysozoa</taxon>
        <taxon>Arthropoda</taxon>
        <taxon>Chelicerata</taxon>
        <taxon>Arachnida</taxon>
        <taxon>Araneae</taxon>
        <taxon>Araneomorphae</taxon>
        <taxon>Entelegynae</taxon>
        <taxon>Araneoidea</taxon>
        <taxon>Nephilidae</taxon>
        <taxon>Trichonephila</taxon>
        <taxon>Trichonephila inaurata</taxon>
    </lineage>
</organism>
<dbReference type="Gene3D" id="3.30.420.10">
    <property type="entry name" value="Ribonuclease H-like superfamily/Ribonuclease H"/>
    <property type="match status" value="1"/>
</dbReference>
<accession>A0A8X6IYU1</accession>
<dbReference type="Proteomes" id="UP000886998">
    <property type="component" value="Unassembled WGS sequence"/>
</dbReference>
<protein>
    <submittedName>
        <fullName evidence="1">Integrase catalytic domain-containing protein</fullName>
    </submittedName>
</protein>
<sequence length="181" mass="21055">MKWSTKLDTFGNAFFTYLSAVPHTIYTDNATIFQASNKELITLWNTLSSKNAQKFYAENGIRWKFIVPPAAWWRGWRERNGRRSTYYNCAPFTKCVLTKTLPKSELQEDVTPRHTWKRARVEELILSHDEQVRTCVLLANGCTITRPVQLVIPLEVDQDGEDVARLKFPKQCRHLAGFIYL</sequence>
<dbReference type="GO" id="GO:0003676">
    <property type="term" value="F:nucleic acid binding"/>
    <property type="evidence" value="ECO:0007669"/>
    <property type="project" value="InterPro"/>
</dbReference>
<reference evidence="1" key="1">
    <citation type="submission" date="2020-08" db="EMBL/GenBank/DDBJ databases">
        <title>Multicomponent nature underlies the extraordinary mechanical properties of spider dragline silk.</title>
        <authorList>
            <person name="Kono N."/>
            <person name="Nakamura H."/>
            <person name="Mori M."/>
            <person name="Yoshida Y."/>
            <person name="Ohtoshi R."/>
            <person name="Malay A.D."/>
            <person name="Moran D.A.P."/>
            <person name="Tomita M."/>
            <person name="Numata K."/>
            <person name="Arakawa K."/>
        </authorList>
    </citation>
    <scope>NUCLEOTIDE SEQUENCE</scope>
</reference>
<dbReference type="EMBL" id="BMAV01028230">
    <property type="protein sequence ID" value="GFS66158.1"/>
    <property type="molecule type" value="Genomic_DNA"/>
</dbReference>
<dbReference type="OrthoDB" id="5868911at2759"/>
<gene>
    <name evidence="1" type="primary">AVEN_1766_1</name>
    <name evidence="1" type="ORF">TNIN_195131</name>
</gene>
<proteinExistence type="predicted"/>
<evidence type="ECO:0000313" key="2">
    <source>
        <dbReference type="Proteomes" id="UP000886998"/>
    </source>
</evidence>
<evidence type="ECO:0000313" key="1">
    <source>
        <dbReference type="EMBL" id="GFS66158.1"/>
    </source>
</evidence>
<keyword evidence="2" id="KW-1185">Reference proteome</keyword>
<dbReference type="InterPro" id="IPR036397">
    <property type="entry name" value="RNaseH_sf"/>
</dbReference>